<dbReference type="Proteomes" id="UP000220914">
    <property type="component" value="Unassembled WGS sequence"/>
</dbReference>
<dbReference type="GO" id="GO:0015833">
    <property type="term" value="P:peptide transport"/>
    <property type="evidence" value="ECO:0007669"/>
    <property type="project" value="InterPro"/>
</dbReference>
<dbReference type="InterPro" id="IPR003439">
    <property type="entry name" value="ABC_transporter-like_ATP-bd"/>
</dbReference>
<dbReference type="Pfam" id="PF00005">
    <property type="entry name" value="ABC_tran"/>
    <property type="match status" value="1"/>
</dbReference>
<dbReference type="InterPro" id="IPR017871">
    <property type="entry name" value="ABC_transporter-like_CS"/>
</dbReference>
<dbReference type="GO" id="GO:0005524">
    <property type="term" value="F:ATP binding"/>
    <property type="evidence" value="ECO:0007669"/>
    <property type="project" value="UniProtKB-KW"/>
</dbReference>
<dbReference type="PANTHER" id="PTHR43776">
    <property type="entry name" value="TRANSPORT ATP-BINDING PROTEIN"/>
    <property type="match status" value="1"/>
</dbReference>
<keyword evidence="9" id="KW-1185">Reference proteome</keyword>
<dbReference type="PROSITE" id="PS50893">
    <property type="entry name" value="ABC_TRANSPORTER_2"/>
    <property type="match status" value="1"/>
</dbReference>
<proteinExistence type="inferred from homology"/>
<evidence type="ECO:0000256" key="3">
    <source>
        <dbReference type="ARBA" id="ARBA00022741"/>
    </source>
</evidence>
<dbReference type="InterPro" id="IPR050319">
    <property type="entry name" value="ABC_transp_ATP-bind"/>
</dbReference>
<comment type="caution">
    <text evidence="8">The sequence shown here is derived from an EMBL/GenBank/DDBJ whole genome shotgun (WGS) entry which is preliminary data.</text>
</comment>
<dbReference type="CDD" id="cd03257">
    <property type="entry name" value="ABC_NikE_OppD_transporters"/>
    <property type="match status" value="1"/>
</dbReference>
<dbReference type="Pfam" id="PF08352">
    <property type="entry name" value="oligo_HPY"/>
    <property type="match status" value="1"/>
</dbReference>
<dbReference type="InterPro" id="IPR003593">
    <property type="entry name" value="AAA+_ATPase"/>
</dbReference>
<feature type="domain" description="ABC transporter" evidence="6">
    <location>
        <begin position="6"/>
        <end position="250"/>
    </location>
</feature>
<keyword evidence="2" id="KW-0813">Transport</keyword>
<dbReference type="InterPro" id="IPR027417">
    <property type="entry name" value="P-loop_NTPase"/>
</dbReference>
<dbReference type="SUPFAM" id="SSF52540">
    <property type="entry name" value="P-loop containing nucleoside triphosphate hydrolases"/>
    <property type="match status" value="1"/>
</dbReference>
<evidence type="ECO:0000313" key="7">
    <source>
        <dbReference type="EMBL" id="GFG49366.1"/>
    </source>
</evidence>
<protein>
    <submittedName>
        <fullName evidence="7 8">ABC transporter ATP-binding protein</fullName>
    </submittedName>
</protein>
<feature type="compositionally biased region" description="Basic and acidic residues" evidence="5">
    <location>
        <begin position="260"/>
        <end position="270"/>
    </location>
</feature>
<feature type="region of interest" description="Disordered" evidence="5">
    <location>
        <begin position="258"/>
        <end position="279"/>
    </location>
</feature>
<evidence type="ECO:0000256" key="1">
    <source>
        <dbReference type="ARBA" id="ARBA00005417"/>
    </source>
</evidence>
<dbReference type="PANTHER" id="PTHR43776:SF7">
    <property type="entry name" value="D,D-DIPEPTIDE TRANSPORT ATP-BINDING PROTEIN DDPF-RELATED"/>
    <property type="match status" value="1"/>
</dbReference>
<organism evidence="8 9">
    <name type="scientific">Mycolicibacterium agri</name>
    <name type="common">Mycobacterium agri</name>
    <dbReference type="NCBI Taxonomy" id="36811"/>
    <lineage>
        <taxon>Bacteria</taxon>
        <taxon>Bacillati</taxon>
        <taxon>Actinomycetota</taxon>
        <taxon>Actinomycetes</taxon>
        <taxon>Mycobacteriales</taxon>
        <taxon>Mycobacteriaceae</taxon>
        <taxon>Mycolicibacterium</taxon>
    </lineage>
</organism>
<name>A0A2A7N9G6_MYCAG</name>
<dbReference type="Proteomes" id="UP000465302">
    <property type="component" value="Unassembled WGS sequence"/>
</dbReference>
<evidence type="ECO:0000256" key="4">
    <source>
        <dbReference type="ARBA" id="ARBA00022840"/>
    </source>
</evidence>
<evidence type="ECO:0000313" key="10">
    <source>
        <dbReference type="Proteomes" id="UP000465302"/>
    </source>
</evidence>
<dbReference type="GO" id="GO:0016887">
    <property type="term" value="F:ATP hydrolysis activity"/>
    <property type="evidence" value="ECO:0007669"/>
    <property type="project" value="InterPro"/>
</dbReference>
<evidence type="ECO:0000256" key="2">
    <source>
        <dbReference type="ARBA" id="ARBA00022448"/>
    </source>
</evidence>
<dbReference type="Gene3D" id="3.40.50.300">
    <property type="entry name" value="P-loop containing nucleotide triphosphate hydrolases"/>
    <property type="match status" value="1"/>
</dbReference>
<evidence type="ECO:0000259" key="6">
    <source>
        <dbReference type="PROSITE" id="PS50893"/>
    </source>
</evidence>
<reference evidence="8 9" key="1">
    <citation type="submission" date="2017-10" db="EMBL/GenBank/DDBJ databases">
        <title>The new phylogeny of genus Mycobacterium.</title>
        <authorList>
            <person name="Tortoli E."/>
            <person name="Trovato A."/>
            <person name="Cirillo D.M."/>
        </authorList>
    </citation>
    <scope>NUCLEOTIDE SEQUENCE [LARGE SCALE GENOMIC DNA]</scope>
    <source>
        <strain evidence="8 9">CCUG37673</strain>
    </source>
</reference>
<keyword evidence="3" id="KW-0547">Nucleotide-binding</keyword>
<evidence type="ECO:0000256" key="5">
    <source>
        <dbReference type="SAM" id="MobiDB-lite"/>
    </source>
</evidence>
<dbReference type="AlphaFoldDB" id="A0A2A7N9G6"/>
<keyword evidence="4 8" id="KW-0067">ATP-binding</keyword>
<evidence type="ECO:0000313" key="8">
    <source>
        <dbReference type="EMBL" id="PEG40685.1"/>
    </source>
</evidence>
<sequence>MNDTVVEVANLVKVFGTGRHASKVLDDVGFSVQRGETVGLVGESGSGKSTTARCILRLIEPTSGTIRFEGEDVLSFRRAKLKEYRARAQLVFQDPYSSLDPRMCVEDIIGEGIRIHRPRQKRSAIRDQIVELLELVGLRPDHLPRRPAAFSGGERQRIGIARALAVQPSLLICDEPVASLDVSIQAQILNLFVNLKSRLGLTMIYIAHDLATVRHLCDRIVVMQGGQVKEIGSRDEIYGSPRDPYTIALMRAVPEPDPVVARERSRERRLASTAEGIAR</sequence>
<dbReference type="EMBL" id="PDCP01000009">
    <property type="protein sequence ID" value="PEG40685.1"/>
    <property type="molecule type" value="Genomic_DNA"/>
</dbReference>
<dbReference type="RefSeq" id="WP_097939365.1">
    <property type="nucleotide sequence ID" value="NZ_BLKS01000001.1"/>
</dbReference>
<evidence type="ECO:0000313" key="9">
    <source>
        <dbReference type="Proteomes" id="UP000220914"/>
    </source>
</evidence>
<reference evidence="7 10" key="2">
    <citation type="journal article" date="2019" name="Emerg. Microbes Infect.">
        <title>Comprehensive subspecies identification of 175 nontuberculous mycobacteria species based on 7547 genomic profiles.</title>
        <authorList>
            <person name="Matsumoto Y."/>
            <person name="Kinjo T."/>
            <person name="Motooka D."/>
            <person name="Nabeya D."/>
            <person name="Jung N."/>
            <person name="Uechi K."/>
            <person name="Horii T."/>
            <person name="Iida T."/>
            <person name="Fujita J."/>
            <person name="Nakamura S."/>
        </authorList>
    </citation>
    <scope>NUCLEOTIDE SEQUENCE [LARGE SCALE GENOMIC DNA]</scope>
    <source>
        <strain evidence="7 10">JCM 6377</strain>
    </source>
</reference>
<dbReference type="SMART" id="SM00382">
    <property type="entry name" value="AAA"/>
    <property type="match status" value="1"/>
</dbReference>
<dbReference type="GO" id="GO:0055085">
    <property type="term" value="P:transmembrane transport"/>
    <property type="evidence" value="ECO:0007669"/>
    <property type="project" value="UniProtKB-ARBA"/>
</dbReference>
<accession>A0A2A7N9G6</accession>
<reference evidence="7" key="3">
    <citation type="submission" date="2020-02" db="EMBL/GenBank/DDBJ databases">
        <authorList>
            <person name="Matsumoto Y."/>
            <person name="Motooka D."/>
            <person name="Nakamura S."/>
        </authorList>
    </citation>
    <scope>NUCLEOTIDE SEQUENCE</scope>
    <source>
        <strain evidence="7">JCM 6377</strain>
    </source>
</reference>
<dbReference type="InterPro" id="IPR013563">
    <property type="entry name" value="Oligopep_ABC_C"/>
</dbReference>
<comment type="similarity">
    <text evidence="1">Belongs to the ABC transporter superfamily.</text>
</comment>
<dbReference type="EMBL" id="BLKS01000001">
    <property type="protein sequence ID" value="GFG49366.1"/>
    <property type="molecule type" value="Genomic_DNA"/>
</dbReference>
<gene>
    <name evidence="7" type="primary">oppF</name>
    <name evidence="8" type="ORF">CQY20_07080</name>
    <name evidence="7" type="ORF">MAGR_08070</name>
</gene>
<dbReference type="PROSITE" id="PS00211">
    <property type="entry name" value="ABC_TRANSPORTER_1"/>
    <property type="match status" value="1"/>
</dbReference>